<dbReference type="InterPro" id="IPR038578">
    <property type="entry name" value="GT29-like_sf"/>
</dbReference>
<organism evidence="12 13">
    <name type="scientific">Saccoglossus kowalevskii</name>
    <name type="common">Acorn worm</name>
    <dbReference type="NCBI Taxonomy" id="10224"/>
    <lineage>
        <taxon>Eukaryota</taxon>
        <taxon>Metazoa</taxon>
        <taxon>Hemichordata</taxon>
        <taxon>Enteropneusta</taxon>
        <taxon>Harrimaniidae</taxon>
        <taxon>Saccoglossus</taxon>
    </lineage>
</organism>
<keyword evidence="7 11" id="KW-1133">Transmembrane helix</keyword>
<keyword evidence="3" id="KW-0328">Glycosyltransferase</keyword>
<dbReference type="InterPro" id="IPR050943">
    <property type="entry name" value="Glycosyltr_29_Sialyltrsf"/>
</dbReference>
<keyword evidence="10" id="KW-0325">Glycoprotein</keyword>
<evidence type="ECO:0000256" key="5">
    <source>
        <dbReference type="ARBA" id="ARBA00022692"/>
    </source>
</evidence>
<keyword evidence="4" id="KW-0808">Transferase</keyword>
<proteinExistence type="inferred from homology"/>
<evidence type="ECO:0000256" key="8">
    <source>
        <dbReference type="ARBA" id="ARBA00023034"/>
    </source>
</evidence>
<evidence type="ECO:0000256" key="7">
    <source>
        <dbReference type="ARBA" id="ARBA00022989"/>
    </source>
</evidence>
<dbReference type="Gene3D" id="3.90.1480.20">
    <property type="entry name" value="Glycosyl transferase family 29"/>
    <property type="match status" value="1"/>
</dbReference>
<evidence type="ECO:0000256" key="2">
    <source>
        <dbReference type="ARBA" id="ARBA00006003"/>
    </source>
</evidence>
<reference evidence="13" key="1">
    <citation type="submission" date="2025-08" db="UniProtKB">
        <authorList>
            <consortium name="RefSeq"/>
        </authorList>
    </citation>
    <scope>IDENTIFICATION</scope>
    <source>
        <tissue evidence="13">Testes</tissue>
    </source>
</reference>
<evidence type="ECO:0000256" key="11">
    <source>
        <dbReference type="SAM" id="Phobius"/>
    </source>
</evidence>
<dbReference type="PANTHER" id="PTHR11987">
    <property type="entry name" value="ALPHA-2,8-SIALYLTRANSFERASE"/>
    <property type="match status" value="1"/>
</dbReference>
<comment type="subcellular location">
    <subcellularLocation>
        <location evidence="1">Golgi apparatus membrane</location>
        <topology evidence="1">Single-pass type II membrane protein</topology>
    </subcellularLocation>
</comment>
<accession>A0ABM0MKT7</accession>
<keyword evidence="5 11" id="KW-0812">Transmembrane</keyword>
<evidence type="ECO:0000256" key="4">
    <source>
        <dbReference type="ARBA" id="ARBA00022679"/>
    </source>
</evidence>
<comment type="similarity">
    <text evidence="2">Belongs to the glycosyltransferase 29 family.</text>
</comment>
<evidence type="ECO:0000256" key="3">
    <source>
        <dbReference type="ARBA" id="ARBA00022676"/>
    </source>
</evidence>
<protein>
    <submittedName>
        <fullName evidence="13">CMP-N-acetylneuraminate-poly-alpha-2, 8-sialyltransferase-like</fullName>
    </submittedName>
</protein>
<sequence>MAEYSVYRITWSQDPRKFTMKYPYKIIVFIVLGCMLFMLFNIRNKNNAVNKNKSTDPLMEIPRSSNGELFTNKTGAKIVNESKWEISNIVKNISTTLPNKYLVRVYQKDKPVDEMDFIQRQSKVVMNSTIELPQQKRCAVIGNSGILLNSGCGDEINSHNFVIRCNIPAISEFTRDVGYKTNMMIVYQKTALELYNFSTNGSMPEDFRRRCQDLNDSIIWYPGVFSSRIRNVWKTNLNYLRSTLHIPAIFAYTTDTDLTSTVKR</sequence>
<keyword evidence="9 11" id="KW-0472">Membrane</keyword>
<evidence type="ECO:0000256" key="1">
    <source>
        <dbReference type="ARBA" id="ARBA00004323"/>
    </source>
</evidence>
<evidence type="ECO:0000256" key="10">
    <source>
        <dbReference type="ARBA" id="ARBA00023180"/>
    </source>
</evidence>
<evidence type="ECO:0000256" key="6">
    <source>
        <dbReference type="ARBA" id="ARBA00022968"/>
    </source>
</evidence>
<keyword evidence="12" id="KW-1185">Reference proteome</keyword>
<keyword evidence="6" id="KW-0735">Signal-anchor</keyword>
<dbReference type="PANTHER" id="PTHR11987:SF52">
    <property type="entry name" value="CMP-N-ACETYLNEURAMINATE-POLY-ALPHA-2, 8-SIALYLTRANSFERASE-LIKE ISOFORM X1"/>
    <property type="match status" value="1"/>
</dbReference>
<keyword evidence="8" id="KW-0333">Golgi apparatus</keyword>
<gene>
    <name evidence="13" type="primary">LOC102807233</name>
</gene>
<name>A0ABM0MKT7_SACKO</name>
<evidence type="ECO:0000313" key="12">
    <source>
        <dbReference type="Proteomes" id="UP000694865"/>
    </source>
</evidence>
<evidence type="ECO:0000313" key="13">
    <source>
        <dbReference type="RefSeq" id="XP_006820628.1"/>
    </source>
</evidence>
<feature type="transmembrane region" description="Helical" evidence="11">
    <location>
        <begin position="22"/>
        <end position="42"/>
    </location>
</feature>
<evidence type="ECO:0000256" key="9">
    <source>
        <dbReference type="ARBA" id="ARBA00023136"/>
    </source>
</evidence>
<dbReference type="Pfam" id="PF00777">
    <property type="entry name" value="Glyco_transf_29"/>
    <property type="match status" value="1"/>
</dbReference>
<dbReference type="GeneID" id="102807233"/>
<dbReference type="Proteomes" id="UP000694865">
    <property type="component" value="Unplaced"/>
</dbReference>
<dbReference type="RefSeq" id="XP_006820628.1">
    <property type="nucleotide sequence ID" value="XM_006820565.1"/>
</dbReference>
<dbReference type="InterPro" id="IPR001675">
    <property type="entry name" value="Glyco_trans_29"/>
</dbReference>